<dbReference type="AlphaFoldDB" id="A0A5B7DTT4"/>
<reference evidence="2 3" key="1">
    <citation type="submission" date="2019-05" db="EMBL/GenBank/DDBJ databases">
        <title>Another draft genome of Portunus trituberculatus and its Hox gene families provides insights of decapod evolution.</title>
        <authorList>
            <person name="Jeong J.-H."/>
            <person name="Song I."/>
            <person name="Kim S."/>
            <person name="Choi T."/>
            <person name="Kim D."/>
            <person name="Ryu S."/>
            <person name="Kim W."/>
        </authorList>
    </citation>
    <scope>NUCLEOTIDE SEQUENCE [LARGE SCALE GENOMIC DNA]</scope>
    <source>
        <tissue evidence="2">Muscle</tissue>
    </source>
</reference>
<keyword evidence="1" id="KW-0472">Membrane</keyword>
<sequence>MKPQYPTLKSVESIRDKSARGLRMRCTAWLRGEARRDDARQVSASETRLLVEEGEKFSITDTYYTEIPQRSERSAGADEMRASTIIPGFCVAVMVVYYDLYSQTFLYLTSNISKGFI</sequence>
<name>A0A5B7DTT4_PORTR</name>
<feature type="transmembrane region" description="Helical" evidence="1">
    <location>
        <begin position="80"/>
        <end position="98"/>
    </location>
</feature>
<organism evidence="2 3">
    <name type="scientific">Portunus trituberculatus</name>
    <name type="common">Swimming crab</name>
    <name type="synonym">Neptunus trituberculatus</name>
    <dbReference type="NCBI Taxonomy" id="210409"/>
    <lineage>
        <taxon>Eukaryota</taxon>
        <taxon>Metazoa</taxon>
        <taxon>Ecdysozoa</taxon>
        <taxon>Arthropoda</taxon>
        <taxon>Crustacea</taxon>
        <taxon>Multicrustacea</taxon>
        <taxon>Malacostraca</taxon>
        <taxon>Eumalacostraca</taxon>
        <taxon>Eucarida</taxon>
        <taxon>Decapoda</taxon>
        <taxon>Pleocyemata</taxon>
        <taxon>Brachyura</taxon>
        <taxon>Eubrachyura</taxon>
        <taxon>Portunoidea</taxon>
        <taxon>Portunidae</taxon>
        <taxon>Portuninae</taxon>
        <taxon>Portunus</taxon>
    </lineage>
</organism>
<evidence type="ECO:0000313" key="3">
    <source>
        <dbReference type="Proteomes" id="UP000324222"/>
    </source>
</evidence>
<comment type="caution">
    <text evidence="2">The sequence shown here is derived from an EMBL/GenBank/DDBJ whole genome shotgun (WGS) entry which is preliminary data.</text>
</comment>
<evidence type="ECO:0000313" key="2">
    <source>
        <dbReference type="EMBL" id="MPC24393.1"/>
    </source>
</evidence>
<dbReference type="EMBL" id="VSRR010001324">
    <property type="protein sequence ID" value="MPC24393.1"/>
    <property type="molecule type" value="Genomic_DNA"/>
</dbReference>
<gene>
    <name evidence="2" type="ORF">E2C01_017474</name>
</gene>
<accession>A0A5B7DTT4</accession>
<keyword evidence="1" id="KW-1133">Transmembrane helix</keyword>
<dbReference type="Proteomes" id="UP000324222">
    <property type="component" value="Unassembled WGS sequence"/>
</dbReference>
<keyword evidence="1" id="KW-0812">Transmembrane</keyword>
<keyword evidence="3" id="KW-1185">Reference proteome</keyword>
<protein>
    <submittedName>
        <fullName evidence="2">Uncharacterized protein</fullName>
    </submittedName>
</protein>
<evidence type="ECO:0000256" key="1">
    <source>
        <dbReference type="SAM" id="Phobius"/>
    </source>
</evidence>
<proteinExistence type="predicted"/>